<feature type="chain" id="PRO_5001863782" description="Trimeric autotransporter adhesin YadA-like C-terminal membrane anchor domain-containing protein" evidence="9">
    <location>
        <begin position="21"/>
        <end position="301"/>
    </location>
</feature>
<dbReference type="GO" id="GO:0009279">
    <property type="term" value="C:cell outer membrane"/>
    <property type="evidence" value="ECO:0007669"/>
    <property type="project" value="UniProtKB-SubCell"/>
</dbReference>
<evidence type="ECO:0000259" key="10">
    <source>
        <dbReference type="Pfam" id="PF03895"/>
    </source>
</evidence>
<evidence type="ECO:0000256" key="9">
    <source>
        <dbReference type="SAM" id="SignalP"/>
    </source>
</evidence>
<dbReference type="Proteomes" id="UP000029224">
    <property type="component" value="Unassembled WGS sequence"/>
</dbReference>
<evidence type="ECO:0000256" key="8">
    <source>
        <dbReference type="SAM" id="MobiDB-lite"/>
    </source>
</evidence>
<reference evidence="11 12" key="1">
    <citation type="submission" date="2014-09" db="EMBL/GenBank/DDBJ databases">
        <title>Vibrio maritimus JCM 19240. (C210) whole genome shotgun sequence.</title>
        <authorList>
            <person name="Sawabe T."/>
            <person name="Meirelles P."/>
            <person name="Nakanishi M."/>
            <person name="Sayaka M."/>
            <person name="Hattori M."/>
            <person name="Ohkuma M."/>
        </authorList>
    </citation>
    <scope>NUCLEOTIDE SEQUENCE [LARGE SCALE GENOMIC DNA]</scope>
    <source>
        <strain evidence="11 12">JCM 19240</strain>
    </source>
</reference>
<comment type="caution">
    <text evidence="11">The sequence shown here is derived from an EMBL/GenBank/DDBJ whole genome shotgun (WGS) entry which is preliminary data.</text>
</comment>
<keyword evidence="12" id="KW-1185">Reference proteome</keyword>
<proteinExistence type="predicted"/>
<dbReference type="Gene3D" id="3.30.1300.30">
    <property type="entry name" value="GSPII I/J protein-like"/>
    <property type="match status" value="1"/>
</dbReference>
<evidence type="ECO:0000256" key="4">
    <source>
        <dbReference type="ARBA" id="ARBA00022692"/>
    </source>
</evidence>
<keyword evidence="5 9" id="KW-0732">Signal</keyword>
<evidence type="ECO:0000256" key="1">
    <source>
        <dbReference type="ARBA" id="ARBA00004241"/>
    </source>
</evidence>
<feature type="compositionally biased region" description="Basic and acidic residues" evidence="8">
    <location>
        <begin position="107"/>
        <end position="124"/>
    </location>
</feature>
<evidence type="ECO:0000313" key="12">
    <source>
        <dbReference type="Proteomes" id="UP000029224"/>
    </source>
</evidence>
<gene>
    <name evidence="11" type="ORF">JCM19240_2069</name>
</gene>
<evidence type="ECO:0000256" key="5">
    <source>
        <dbReference type="ARBA" id="ARBA00022729"/>
    </source>
</evidence>
<dbReference type="OrthoDB" id="5919118at2"/>
<comment type="subcellular location">
    <subcellularLocation>
        <location evidence="2">Cell outer membrane</location>
    </subcellularLocation>
    <subcellularLocation>
        <location evidence="1">Cell surface</location>
    </subcellularLocation>
</comment>
<protein>
    <recommendedName>
        <fullName evidence="10">Trimeric autotransporter adhesin YadA-like C-terminal membrane anchor domain-containing protein</fullName>
    </recommendedName>
</protein>
<keyword evidence="7" id="KW-0998">Cell outer membrane</keyword>
<evidence type="ECO:0000256" key="2">
    <source>
        <dbReference type="ARBA" id="ARBA00004442"/>
    </source>
</evidence>
<name>A0A090T2H4_9VIBR</name>
<feature type="signal peptide" evidence="9">
    <location>
        <begin position="1"/>
        <end position="20"/>
    </location>
</feature>
<dbReference type="SUPFAM" id="SSF54523">
    <property type="entry name" value="Pili subunits"/>
    <property type="match status" value="1"/>
</dbReference>
<keyword evidence="6" id="KW-0472">Membrane</keyword>
<evidence type="ECO:0000256" key="7">
    <source>
        <dbReference type="ARBA" id="ARBA00023237"/>
    </source>
</evidence>
<dbReference type="GO" id="GO:0009986">
    <property type="term" value="C:cell surface"/>
    <property type="evidence" value="ECO:0007669"/>
    <property type="project" value="UniProtKB-SubCell"/>
</dbReference>
<evidence type="ECO:0000256" key="3">
    <source>
        <dbReference type="ARBA" id="ARBA00022452"/>
    </source>
</evidence>
<evidence type="ECO:0000256" key="6">
    <source>
        <dbReference type="ARBA" id="ARBA00023136"/>
    </source>
</evidence>
<dbReference type="AlphaFoldDB" id="A0A090T2H4"/>
<evidence type="ECO:0000313" key="11">
    <source>
        <dbReference type="EMBL" id="GAL33373.1"/>
    </source>
</evidence>
<feature type="domain" description="Trimeric autotransporter adhesin YadA-like C-terminal membrane anchor" evidence="10">
    <location>
        <begin position="241"/>
        <end position="300"/>
    </location>
</feature>
<keyword evidence="3" id="KW-1134">Transmembrane beta strand</keyword>
<dbReference type="Pfam" id="PF03895">
    <property type="entry name" value="YadA_anchor"/>
    <property type="match status" value="1"/>
</dbReference>
<keyword evidence="4" id="KW-0812">Transmembrane</keyword>
<feature type="region of interest" description="Disordered" evidence="8">
    <location>
        <begin position="92"/>
        <end position="150"/>
    </location>
</feature>
<accession>A0A090T2H4</accession>
<organism evidence="11 12">
    <name type="scientific">Vibrio maritimus</name>
    <dbReference type="NCBI Taxonomy" id="990268"/>
    <lineage>
        <taxon>Bacteria</taxon>
        <taxon>Pseudomonadati</taxon>
        <taxon>Pseudomonadota</taxon>
        <taxon>Gammaproteobacteria</taxon>
        <taxon>Vibrionales</taxon>
        <taxon>Vibrionaceae</taxon>
        <taxon>Vibrio</taxon>
    </lineage>
</organism>
<dbReference type="InterPro" id="IPR045584">
    <property type="entry name" value="Pilin-like"/>
</dbReference>
<sequence>MKKSIVSLSLLAAFSGSVMAADPCMDINGTLVCDAKQEKDVHSATIIKENADGSIDVHEVKAKKIGPDRVQVDSKNINYDVTGSGKVIKTENVSTDRYQDGELESSDDSKKEQRVIGEFPKDPVDPGYENIDPNFEVKNPGGTPEKPEIDDIERNTNDISAIGKMVGEGGKAIAGNAGAIDHNAGAIEANKAGITANSNRISGLEQDMKAMGDRVNRMEGKLSNGVAGVAAMSSIKYQGSGIGLGVSNYNGSNAIAVGAGVTFGSEEQWMVNGAISHAQTNLHGISQSDTIGAASVSYSFK</sequence>
<dbReference type="InterPro" id="IPR005594">
    <property type="entry name" value="YadA_C"/>
</dbReference>
<dbReference type="EMBL" id="BBMT01000003">
    <property type="protein sequence ID" value="GAL33373.1"/>
    <property type="molecule type" value="Genomic_DNA"/>
</dbReference>
<reference evidence="11 12" key="2">
    <citation type="submission" date="2014-09" db="EMBL/GenBank/DDBJ databases">
        <authorList>
            <consortium name="NBRP consortium"/>
            <person name="Sawabe T."/>
            <person name="Meirelles P."/>
            <person name="Nakanishi M."/>
            <person name="Sayaka M."/>
            <person name="Hattori M."/>
            <person name="Ohkuma M."/>
        </authorList>
    </citation>
    <scope>NUCLEOTIDE SEQUENCE [LARGE SCALE GENOMIC DNA]</scope>
    <source>
        <strain evidence="11 12">JCM 19240</strain>
    </source>
</reference>